<dbReference type="PROSITE" id="PS50835">
    <property type="entry name" value="IG_LIKE"/>
    <property type="match status" value="1"/>
</dbReference>
<dbReference type="KEGG" id="slom:PXH66_07730"/>
<dbReference type="EMBL" id="CP119075">
    <property type="protein sequence ID" value="WED66737.1"/>
    <property type="molecule type" value="Genomic_DNA"/>
</dbReference>
<proteinExistence type="predicted"/>
<keyword evidence="3" id="KW-1185">Reference proteome</keyword>
<name>A0AAF0CRG5_9BACT</name>
<protein>
    <recommendedName>
        <fullName evidence="1">Ig-like domain-containing protein</fullName>
    </recommendedName>
</protein>
<evidence type="ECO:0000313" key="3">
    <source>
        <dbReference type="Proteomes" id="UP001218638"/>
    </source>
</evidence>
<feature type="domain" description="Ig-like" evidence="1">
    <location>
        <begin position="11"/>
        <end position="113"/>
    </location>
</feature>
<evidence type="ECO:0000259" key="1">
    <source>
        <dbReference type="PROSITE" id="PS50835"/>
    </source>
</evidence>
<dbReference type="Proteomes" id="UP001218638">
    <property type="component" value="Chromosome"/>
</dbReference>
<evidence type="ECO:0000313" key="2">
    <source>
        <dbReference type="EMBL" id="WED66737.1"/>
    </source>
</evidence>
<organism evidence="2 3">
    <name type="scientific">Synoicihabitans lomoniglobus</name>
    <dbReference type="NCBI Taxonomy" id="2909285"/>
    <lineage>
        <taxon>Bacteria</taxon>
        <taxon>Pseudomonadati</taxon>
        <taxon>Verrucomicrobiota</taxon>
        <taxon>Opitutia</taxon>
        <taxon>Opitutales</taxon>
        <taxon>Opitutaceae</taxon>
        <taxon>Synoicihabitans</taxon>
    </lineage>
</organism>
<dbReference type="InterPro" id="IPR013783">
    <property type="entry name" value="Ig-like_fold"/>
</dbReference>
<reference evidence="2" key="1">
    <citation type="submission" date="2023-03" db="EMBL/GenBank/DDBJ databases">
        <title>Lomoglobus Profundus gen. nov., sp. nov., a novel member of the phylum Verrucomicrobia, isolated from deep-marine sediment of South China Sea.</title>
        <authorList>
            <person name="Ahmad T."/>
            <person name="Ishaq S.E."/>
            <person name="Wang F."/>
        </authorList>
    </citation>
    <scope>NUCLEOTIDE SEQUENCE</scope>
    <source>
        <strain evidence="2">LMO-M01</strain>
    </source>
</reference>
<gene>
    <name evidence="2" type="ORF">PXH66_07730</name>
</gene>
<accession>A0AAF0CRG5</accession>
<sequence>MESQSVHPVPPPAALLRRMQKYGSDPRVELSSDESAPLVRCEIESTRGHAVVELTEIDTADVTIQWMQNGTPLQGQDQPVLHLAELSPADTDIYYAIITEKSRQRRSQSLLLAVYPGYPMLDHSARAYVSEGKGLTKGFVVAKAVGPVRKKRYLLRVIGPSLKKFDISRPLMRPVVTLSRRNVSCQGLLQTTDPRIREWEQKAGAFKLDNPEQEFVASAELPPGSYSLTIQAEAGDEGEVLVEIYELNL</sequence>
<dbReference type="Gene3D" id="2.60.40.10">
    <property type="entry name" value="Immunoglobulins"/>
    <property type="match status" value="1"/>
</dbReference>
<dbReference type="InterPro" id="IPR007110">
    <property type="entry name" value="Ig-like_dom"/>
</dbReference>
<dbReference type="RefSeq" id="WP_330928899.1">
    <property type="nucleotide sequence ID" value="NZ_CP119075.1"/>
</dbReference>
<dbReference type="AlphaFoldDB" id="A0AAF0CRG5"/>